<proteinExistence type="inferred from homology"/>
<dbReference type="AlphaFoldDB" id="A0A2Z4GCF6"/>
<evidence type="ECO:0000313" key="4">
    <source>
        <dbReference type="EMBL" id="AWV98817.1"/>
    </source>
</evidence>
<dbReference type="RefSeq" id="WP_111372010.1">
    <property type="nucleotide sequence ID" value="NZ_CP029480.1"/>
</dbReference>
<feature type="domain" description="Nitroreductase" evidence="3">
    <location>
        <begin position="13"/>
        <end position="223"/>
    </location>
</feature>
<dbReference type="Pfam" id="PF00881">
    <property type="entry name" value="Nitroreductase"/>
    <property type="match status" value="1"/>
</dbReference>
<dbReference type="InterPro" id="IPR000415">
    <property type="entry name" value="Nitroreductase-like"/>
</dbReference>
<reference evidence="4 5" key="1">
    <citation type="submission" date="2018-05" db="EMBL/GenBank/DDBJ databases">
        <title>Complete genome sequence of Arcticibacterium luteifluviistationis SM1504T, a cytophagaceae bacterium isolated from Arctic surface seawater.</title>
        <authorList>
            <person name="Li Y."/>
            <person name="Qin Q.-L."/>
        </authorList>
    </citation>
    <scope>NUCLEOTIDE SEQUENCE [LARGE SCALE GENOMIC DNA]</scope>
    <source>
        <strain evidence="4 5">SM1504</strain>
    </source>
</reference>
<organism evidence="4 5">
    <name type="scientific">Arcticibacterium luteifluviistationis</name>
    <dbReference type="NCBI Taxonomy" id="1784714"/>
    <lineage>
        <taxon>Bacteria</taxon>
        <taxon>Pseudomonadati</taxon>
        <taxon>Bacteroidota</taxon>
        <taxon>Cytophagia</taxon>
        <taxon>Cytophagales</taxon>
        <taxon>Leadbetterellaceae</taxon>
        <taxon>Arcticibacterium</taxon>
    </lineage>
</organism>
<dbReference type="Proteomes" id="UP000249873">
    <property type="component" value="Chromosome"/>
</dbReference>
<dbReference type="GO" id="GO:0016491">
    <property type="term" value="F:oxidoreductase activity"/>
    <property type="evidence" value="ECO:0007669"/>
    <property type="project" value="UniProtKB-KW"/>
</dbReference>
<keyword evidence="2" id="KW-0560">Oxidoreductase</keyword>
<dbReference type="PANTHER" id="PTHR43673:SF10">
    <property type="entry name" value="NADH DEHYDROGENASE_NAD(P)H NITROREDUCTASE XCC3605-RELATED"/>
    <property type="match status" value="1"/>
</dbReference>
<keyword evidence="5" id="KW-1185">Reference proteome</keyword>
<dbReference type="SUPFAM" id="SSF55469">
    <property type="entry name" value="FMN-dependent nitroreductase-like"/>
    <property type="match status" value="1"/>
</dbReference>
<gene>
    <name evidence="4" type="ORF">DJ013_11795</name>
</gene>
<dbReference type="Gene3D" id="3.40.109.10">
    <property type="entry name" value="NADH Oxidase"/>
    <property type="match status" value="1"/>
</dbReference>
<evidence type="ECO:0000259" key="3">
    <source>
        <dbReference type="Pfam" id="PF00881"/>
    </source>
</evidence>
<protein>
    <submittedName>
        <fullName evidence="4">Nitroreductase family protein</fullName>
    </submittedName>
</protein>
<comment type="similarity">
    <text evidence="1">Belongs to the nitroreductase family.</text>
</comment>
<dbReference type="InterPro" id="IPR029479">
    <property type="entry name" value="Nitroreductase"/>
</dbReference>
<dbReference type="OrthoDB" id="9809288at2"/>
<evidence type="ECO:0000256" key="1">
    <source>
        <dbReference type="ARBA" id="ARBA00007118"/>
    </source>
</evidence>
<dbReference type="PANTHER" id="PTHR43673">
    <property type="entry name" value="NAD(P)H NITROREDUCTASE YDGI-RELATED"/>
    <property type="match status" value="1"/>
</dbReference>
<dbReference type="EMBL" id="CP029480">
    <property type="protein sequence ID" value="AWV98817.1"/>
    <property type="molecule type" value="Genomic_DNA"/>
</dbReference>
<sequence length="245" mass="28477">MMINKMTFKEIVEARRSIRKFDTEHAFKHETVEKALRLALLSPNSSNLQTWEFYRVKSADKLKLLSEACLNQGAARTASEMVVFVSRQDLWKQRANWNAQQIKNKIGERTELTKREKRGIHYYESMMKLFYDNSLWPLNSIIRQLVLAWRVVNGKPMMRFTRRNDSKVVSNKSLAIAAQTFMLAMKDQDYDTCPMEGFDSVWVRKILNLPKSADVSIIVVCGKGLPEGVTNERLRLSYDEVVFDV</sequence>
<evidence type="ECO:0000313" key="5">
    <source>
        <dbReference type="Proteomes" id="UP000249873"/>
    </source>
</evidence>
<name>A0A2Z4GCF6_9BACT</name>
<dbReference type="KEGG" id="als:DJ013_11795"/>
<evidence type="ECO:0000256" key="2">
    <source>
        <dbReference type="ARBA" id="ARBA00023002"/>
    </source>
</evidence>
<accession>A0A2Z4GCF6</accession>